<feature type="compositionally biased region" description="Basic and acidic residues" evidence="1">
    <location>
        <begin position="63"/>
        <end position="74"/>
    </location>
</feature>
<evidence type="ECO:0000256" key="1">
    <source>
        <dbReference type="SAM" id="MobiDB-lite"/>
    </source>
</evidence>
<reference evidence="2 3" key="1">
    <citation type="submission" date="2020-03" db="EMBL/GenBank/DDBJ databases">
        <title>Whole genome shotgun sequence of Phytohabitans suffuscus NBRC 105367.</title>
        <authorList>
            <person name="Komaki H."/>
            <person name="Tamura T."/>
        </authorList>
    </citation>
    <scope>NUCLEOTIDE SEQUENCE [LARGE SCALE GENOMIC DNA]</scope>
    <source>
        <strain evidence="2 3">NBRC 105367</strain>
    </source>
</reference>
<proteinExistence type="predicted"/>
<name>A0A6F8YRK0_9ACTN</name>
<organism evidence="2 3">
    <name type="scientific">Phytohabitans suffuscus</name>
    <dbReference type="NCBI Taxonomy" id="624315"/>
    <lineage>
        <taxon>Bacteria</taxon>
        <taxon>Bacillati</taxon>
        <taxon>Actinomycetota</taxon>
        <taxon>Actinomycetes</taxon>
        <taxon>Micromonosporales</taxon>
        <taxon>Micromonosporaceae</taxon>
    </lineage>
</organism>
<feature type="region of interest" description="Disordered" evidence="1">
    <location>
        <begin position="1"/>
        <end position="35"/>
    </location>
</feature>
<dbReference type="Proteomes" id="UP000503011">
    <property type="component" value="Chromosome"/>
</dbReference>
<gene>
    <name evidence="2" type="ORF">Psuf_060900</name>
</gene>
<dbReference type="AlphaFoldDB" id="A0A6F8YRK0"/>
<reference evidence="2 3" key="2">
    <citation type="submission" date="2020-03" db="EMBL/GenBank/DDBJ databases">
        <authorList>
            <person name="Ichikawa N."/>
            <person name="Kimura A."/>
            <person name="Kitahashi Y."/>
            <person name="Uohara A."/>
        </authorList>
    </citation>
    <scope>NUCLEOTIDE SEQUENCE [LARGE SCALE GENOMIC DNA]</scope>
    <source>
        <strain evidence="2 3">NBRC 105367</strain>
    </source>
</reference>
<evidence type="ECO:0000313" key="2">
    <source>
        <dbReference type="EMBL" id="BCB88777.1"/>
    </source>
</evidence>
<feature type="compositionally biased region" description="Low complexity" evidence="1">
    <location>
        <begin position="203"/>
        <end position="216"/>
    </location>
</feature>
<accession>A0A6F8YRK0</accession>
<evidence type="ECO:0000313" key="3">
    <source>
        <dbReference type="Proteomes" id="UP000503011"/>
    </source>
</evidence>
<keyword evidence="3" id="KW-1185">Reference proteome</keyword>
<feature type="region of interest" description="Disordered" evidence="1">
    <location>
        <begin position="182"/>
        <end position="232"/>
    </location>
</feature>
<feature type="region of interest" description="Disordered" evidence="1">
    <location>
        <begin position="63"/>
        <end position="94"/>
    </location>
</feature>
<dbReference type="EMBL" id="AP022871">
    <property type="protein sequence ID" value="BCB88777.1"/>
    <property type="molecule type" value="Genomic_DNA"/>
</dbReference>
<dbReference type="KEGG" id="psuu:Psuf_060900"/>
<protein>
    <submittedName>
        <fullName evidence="2">Uncharacterized protein</fullName>
    </submittedName>
</protein>
<sequence length="232" mass="25318">MLHRLGLIDKMPSVGRSYRTGKARQPNQHAPGTKKPVVRYKLNDEGLKANTLVKTWQVLTAPTDKDRMRLEHPRRPSQKPTADGPRPAPRRQQRLAHVEPQGSRLVSAMHDALDRALPAAGIGSTPYPARLTLTSIRPGDSGLVDCQVDEGAAELDAVEDHRLGDRLRTKQLALLGADRSLPGAAVPPPGRALLDQHIPRGCGSRAGPMSRRSSSPRTPPRRRSRGRGDTRG</sequence>